<gene>
    <name evidence="1" type="ordered locus">Sulac_2085</name>
</gene>
<evidence type="ECO:0000313" key="2">
    <source>
        <dbReference type="Proteomes" id="UP000005439"/>
    </source>
</evidence>
<reference evidence="2" key="1">
    <citation type="submission" date="2011-12" db="EMBL/GenBank/DDBJ databases">
        <title>The complete genome of chromosome of Sulfobacillus acidophilus DSM 10332.</title>
        <authorList>
            <person name="Lucas S."/>
            <person name="Han J."/>
            <person name="Lapidus A."/>
            <person name="Bruce D."/>
            <person name="Goodwin L."/>
            <person name="Pitluck S."/>
            <person name="Peters L."/>
            <person name="Kyrpides N."/>
            <person name="Mavromatis K."/>
            <person name="Ivanova N."/>
            <person name="Mikhailova N."/>
            <person name="Chertkov O."/>
            <person name="Saunders E."/>
            <person name="Detter J.C."/>
            <person name="Tapia R."/>
            <person name="Han C."/>
            <person name="Land M."/>
            <person name="Hauser L."/>
            <person name="Markowitz V."/>
            <person name="Cheng J.-F."/>
            <person name="Hugenholtz P."/>
            <person name="Woyke T."/>
            <person name="Wu D."/>
            <person name="Pukall R."/>
            <person name="Gehrich-Schroeter G."/>
            <person name="Schneider S."/>
            <person name="Klenk H.-P."/>
            <person name="Eisen J.A."/>
        </authorList>
    </citation>
    <scope>NUCLEOTIDE SEQUENCE [LARGE SCALE GENOMIC DNA]</scope>
    <source>
        <strain evidence="2">ATCC 700253 / DSM 10332 / NAL</strain>
    </source>
</reference>
<dbReference type="PATRIC" id="fig|679936.5.peg.2150"/>
<name>G8TSV6_SULAD</name>
<dbReference type="HOGENOM" id="CLU_1293772_0_0_9"/>
<reference evidence="1 2" key="2">
    <citation type="journal article" date="2012" name="Stand. Genomic Sci.">
        <title>Complete genome sequence of the moderately thermophilic mineral-sulfide-oxidizing firmicute Sulfobacillus acidophilus type strain (NAL(T)).</title>
        <authorList>
            <person name="Anderson I."/>
            <person name="Chertkov O."/>
            <person name="Chen A."/>
            <person name="Saunders E."/>
            <person name="Lapidus A."/>
            <person name="Nolan M."/>
            <person name="Lucas S."/>
            <person name="Hammon N."/>
            <person name="Deshpande S."/>
            <person name="Cheng J.F."/>
            <person name="Han C."/>
            <person name="Tapia R."/>
            <person name="Goodwin L.A."/>
            <person name="Pitluck S."/>
            <person name="Liolios K."/>
            <person name="Pagani I."/>
            <person name="Ivanova N."/>
            <person name="Mikhailova N."/>
            <person name="Pati A."/>
            <person name="Palaniappan K."/>
            <person name="Land M."/>
            <person name="Pan C."/>
            <person name="Rohde M."/>
            <person name="Pukall R."/>
            <person name="Goker M."/>
            <person name="Detter J.C."/>
            <person name="Woyke T."/>
            <person name="Bristow J."/>
            <person name="Eisen J.A."/>
            <person name="Markowitz V."/>
            <person name="Hugenholtz P."/>
            <person name="Kyrpides N.C."/>
            <person name="Klenk H.P."/>
            <person name="Mavromatis K."/>
        </authorList>
    </citation>
    <scope>NUCLEOTIDE SEQUENCE [LARGE SCALE GENOMIC DNA]</scope>
    <source>
        <strain evidence="2">ATCC 700253 / DSM 10332 / NAL</strain>
    </source>
</reference>
<sequence length="213" mass="22524">MAFMRSQKSGRLALPLILTGLSLLWAGSAFAKMNTLPKWMVKKVEPYVNSGTWNAISEELLTTGFITGHGSHMDIYPQNLDPSASGLVQNTNGSMTISGPTNGTYTATWTSSPTILAPGATVMLLGYNTPTPNVTTTPETIALGTVQTAGTAVVNFPATDFYGTTTSPEYFEMMVIYATTPIGDTPEVPYAAGLPLVAGLLLAGVYGLRHRLA</sequence>
<organism evidence="1 2">
    <name type="scientific">Sulfobacillus acidophilus (strain ATCC 700253 / DSM 10332 / NAL)</name>
    <dbReference type="NCBI Taxonomy" id="679936"/>
    <lineage>
        <taxon>Bacteria</taxon>
        <taxon>Bacillati</taxon>
        <taxon>Bacillota</taxon>
        <taxon>Clostridia</taxon>
        <taxon>Eubacteriales</taxon>
        <taxon>Clostridiales Family XVII. Incertae Sedis</taxon>
        <taxon>Sulfobacillus</taxon>
    </lineage>
</organism>
<dbReference type="KEGG" id="sap:Sulac_2085"/>
<dbReference type="AlphaFoldDB" id="G8TSV6"/>
<evidence type="ECO:0000313" key="1">
    <source>
        <dbReference type="EMBL" id="AEW05571.1"/>
    </source>
</evidence>
<dbReference type="EMBL" id="CP003179">
    <property type="protein sequence ID" value="AEW05571.1"/>
    <property type="molecule type" value="Genomic_DNA"/>
</dbReference>
<keyword evidence="2" id="KW-1185">Reference proteome</keyword>
<protein>
    <submittedName>
        <fullName evidence="1">Uncharacterized protein</fullName>
    </submittedName>
</protein>
<proteinExistence type="predicted"/>
<dbReference type="Proteomes" id="UP000005439">
    <property type="component" value="Chromosome"/>
</dbReference>
<dbReference type="STRING" id="679936.Sulac_2085"/>
<accession>G8TSV6</accession>